<organism evidence="2 3">
    <name type="scientific">Paraphaeosphaeria minitans</name>
    <dbReference type="NCBI Taxonomy" id="565426"/>
    <lineage>
        <taxon>Eukaryota</taxon>
        <taxon>Fungi</taxon>
        <taxon>Dikarya</taxon>
        <taxon>Ascomycota</taxon>
        <taxon>Pezizomycotina</taxon>
        <taxon>Dothideomycetes</taxon>
        <taxon>Pleosporomycetidae</taxon>
        <taxon>Pleosporales</taxon>
        <taxon>Massarineae</taxon>
        <taxon>Didymosphaeriaceae</taxon>
        <taxon>Paraphaeosphaeria</taxon>
    </lineage>
</organism>
<feature type="region of interest" description="Disordered" evidence="1">
    <location>
        <begin position="11"/>
        <end position="45"/>
    </location>
</feature>
<proteinExistence type="predicted"/>
<keyword evidence="3" id="KW-1185">Reference proteome</keyword>
<dbReference type="OrthoDB" id="10331785at2759"/>
<accession>A0A9P6G443</accession>
<evidence type="ECO:0000313" key="3">
    <source>
        <dbReference type="Proteomes" id="UP000756921"/>
    </source>
</evidence>
<sequence>MQTICPRIRITTDRYSSGRTPAPSGPRNITVTDKAHNTRKKSTTRGNKMPYGFQKWLLEKDAQNLIQRPIEEIEFLFQPFLRRPSYSVNYSDTFDTGPRPFRVPYTKSPPYDGKDALHIQLVADACYALTHENMLKCTDVGIKMWGLGHEEAVQLLFNIEEIFNPIYRLRDGTEDEERKIFGTGRVHYWPELRKALGYQEWGAEQMDE</sequence>
<reference evidence="2" key="1">
    <citation type="journal article" date="2020" name="Mol. Plant Microbe Interact.">
        <title>Genome Sequence of the Biocontrol Agent Coniothyrium minitans strain Conio (IMI 134523).</title>
        <authorList>
            <person name="Patel D."/>
            <person name="Shittu T.A."/>
            <person name="Baroncelli R."/>
            <person name="Muthumeenakshi S."/>
            <person name="Osborne T.H."/>
            <person name="Janganan T.K."/>
            <person name="Sreenivasaprasad S."/>
        </authorList>
    </citation>
    <scope>NUCLEOTIDE SEQUENCE</scope>
    <source>
        <strain evidence="2">Conio</strain>
    </source>
</reference>
<gene>
    <name evidence="2" type="ORF">PMIN01_13590</name>
</gene>
<protein>
    <submittedName>
        <fullName evidence="2">Uncharacterized protein</fullName>
    </submittedName>
</protein>
<evidence type="ECO:0000256" key="1">
    <source>
        <dbReference type="SAM" id="MobiDB-lite"/>
    </source>
</evidence>
<name>A0A9P6G443_9PLEO</name>
<evidence type="ECO:0000313" key="2">
    <source>
        <dbReference type="EMBL" id="KAF9728457.1"/>
    </source>
</evidence>
<dbReference type="EMBL" id="WJXW01000020">
    <property type="protein sequence ID" value="KAF9728457.1"/>
    <property type="molecule type" value="Genomic_DNA"/>
</dbReference>
<dbReference type="Proteomes" id="UP000756921">
    <property type="component" value="Unassembled WGS sequence"/>
</dbReference>
<comment type="caution">
    <text evidence="2">The sequence shown here is derived from an EMBL/GenBank/DDBJ whole genome shotgun (WGS) entry which is preliminary data.</text>
</comment>
<dbReference type="AlphaFoldDB" id="A0A9P6G443"/>